<reference evidence="2" key="1">
    <citation type="journal article" date="2024" name="Proc. Natl. Acad. Sci. U.S.A.">
        <title>Extraordinary preservation of gene collinearity over three hundred million years revealed in homosporous lycophytes.</title>
        <authorList>
            <person name="Li C."/>
            <person name="Wickell D."/>
            <person name="Kuo L.Y."/>
            <person name="Chen X."/>
            <person name="Nie B."/>
            <person name="Liao X."/>
            <person name="Peng D."/>
            <person name="Ji J."/>
            <person name="Jenkins J."/>
            <person name="Williams M."/>
            <person name="Shu S."/>
            <person name="Plott C."/>
            <person name="Barry K."/>
            <person name="Rajasekar S."/>
            <person name="Grimwood J."/>
            <person name="Han X."/>
            <person name="Sun S."/>
            <person name="Hou Z."/>
            <person name="He W."/>
            <person name="Dai G."/>
            <person name="Sun C."/>
            <person name="Schmutz J."/>
            <person name="Leebens-Mack J.H."/>
            <person name="Li F.W."/>
            <person name="Wang L."/>
        </authorList>
    </citation>
    <scope>NUCLEOTIDE SEQUENCE [LARGE SCALE GENOMIC DNA]</scope>
    <source>
        <strain evidence="2">cv. PW_Plant_1</strain>
    </source>
</reference>
<sequence length="662" mass="74304">MVVQEKMGAGVELLSARAKHLKDSLSKSQAITDNMINILGSFDHRLSSLEAAMRPTQVRTHAFRTAHQNINDTLKAAEAILTQFDVSRQVESKIIQGPHEDIGGYLTAVDQLQSNVEFFSYNRSFKSSDGALNHSRSLLAKAMTKLEEEFKQVLTQHSKLVEPARLLDSLPISAKSTMNSSGTQGDGSMVMGDTNKNEIANNSDPNARVGEGTAPTLPILIPPRIVPQLREMAQHLIGAGHHQQCLKIYREVRASSLDQSLRKLGVEKLTKEDVQKMQWEVLEGKIGNWIQFMRISVKMLFSAERKLCDQIFNRLDPHREKCFAELSENGFSMLLGSGEAIVKSKKSPEKLFVLLDMYETIHDLIPEIESIFSGDASAHIRESAIGLSKRLAQTAQDTFDDFLEAVEKDATKTPVFDGTVHPLTSYVINYVKFLFDYQITLKQLFGEDEKTDKVNSHLAEATTKIMSALQNNLDGKSKQYKDPALTQLFLMNNIHYIVRSVRRSEAKDLLGDDWVQRHRRIVQQHATTYQRSAWGKVLQCLSGQGLSSSSGGSGGITAGLDGSNSGISKATLKERFKNFNLIFEELHQRQSQWTIPDTELREAVRLAVAEVLLPAYRSFLKRFSAILESGKNPQKYIKYTPEDLERLLGEFFEGKSKVEQKR</sequence>
<comment type="caution">
    <text evidence="1">The sequence shown here is derived from an EMBL/GenBank/DDBJ whole genome shotgun (WGS) entry which is preliminary data.</text>
</comment>
<proteinExistence type="predicted"/>
<organism evidence="1 2">
    <name type="scientific">Diphasiastrum complanatum</name>
    <name type="common">Issler's clubmoss</name>
    <name type="synonym">Lycopodium complanatum</name>
    <dbReference type="NCBI Taxonomy" id="34168"/>
    <lineage>
        <taxon>Eukaryota</taxon>
        <taxon>Viridiplantae</taxon>
        <taxon>Streptophyta</taxon>
        <taxon>Embryophyta</taxon>
        <taxon>Tracheophyta</taxon>
        <taxon>Lycopodiopsida</taxon>
        <taxon>Lycopodiales</taxon>
        <taxon>Lycopodiaceae</taxon>
        <taxon>Lycopodioideae</taxon>
        <taxon>Diphasiastrum</taxon>
    </lineage>
</organism>
<protein>
    <submittedName>
        <fullName evidence="1">Uncharacterized protein</fullName>
    </submittedName>
</protein>
<keyword evidence="2" id="KW-1185">Reference proteome</keyword>
<gene>
    <name evidence="1" type="ORF">O6H91_11G058800</name>
</gene>
<accession>A0ACC2C9E9</accession>
<name>A0ACC2C9E9_DIPCM</name>
<dbReference type="Proteomes" id="UP001162992">
    <property type="component" value="Chromosome 11"/>
</dbReference>
<evidence type="ECO:0000313" key="2">
    <source>
        <dbReference type="Proteomes" id="UP001162992"/>
    </source>
</evidence>
<dbReference type="EMBL" id="CM055102">
    <property type="protein sequence ID" value="KAJ7538679.1"/>
    <property type="molecule type" value="Genomic_DNA"/>
</dbReference>
<evidence type="ECO:0000313" key="1">
    <source>
        <dbReference type="EMBL" id="KAJ7538679.1"/>
    </source>
</evidence>